<evidence type="ECO:0000256" key="7">
    <source>
        <dbReference type="ARBA" id="ARBA00023136"/>
    </source>
</evidence>
<keyword evidence="16" id="KW-1185">Reference proteome</keyword>
<evidence type="ECO:0000256" key="6">
    <source>
        <dbReference type="ARBA" id="ARBA00022989"/>
    </source>
</evidence>
<comment type="caution">
    <text evidence="15">The sequence shown here is derived from an EMBL/GenBank/DDBJ whole genome shotgun (WGS) entry which is preliminary data.</text>
</comment>
<accession>A0ABT2ET86</accession>
<keyword evidence="6" id="KW-1133">Transmembrane helix</keyword>
<keyword evidence="3" id="KW-0812">Transmembrane</keyword>
<dbReference type="SUPFAM" id="SSF51445">
    <property type="entry name" value="(Trans)glycosidases"/>
    <property type="match status" value="1"/>
</dbReference>
<comment type="subcellular location">
    <subcellularLocation>
        <location evidence="1">Cell membrane</location>
        <topology evidence="1">Single-pass type II membrane protein</topology>
    </subcellularLocation>
</comment>
<gene>
    <name evidence="15" type="ORF">M2350_003633</name>
</gene>
<evidence type="ECO:0000256" key="10">
    <source>
        <dbReference type="ARBA" id="ARBA00023316"/>
    </source>
</evidence>
<dbReference type="InterPro" id="IPR017853">
    <property type="entry name" value="GH"/>
</dbReference>
<reference evidence="15 16" key="1">
    <citation type="submission" date="2022-08" db="EMBL/GenBank/DDBJ databases">
        <title>Bacterial and archaeal communities from various locations to study Microbial Dark Matter (Phase II).</title>
        <authorList>
            <person name="Stepanauskas R."/>
        </authorList>
    </citation>
    <scope>NUCLEOTIDE SEQUENCE [LARGE SCALE GENOMIC DNA]</scope>
    <source>
        <strain evidence="15 16">PD1</strain>
    </source>
</reference>
<dbReference type="InterPro" id="IPR001547">
    <property type="entry name" value="Glyco_hydro_5"/>
</dbReference>
<dbReference type="RefSeq" id="WP_259102106.1">
    <property type="nucleotide sequence ID" value="NZ_CP130454.1"/>
</dbReference>
<keyword evidence="9 13" id="KW-0326">Glycosidase</keyword>
<evidence type="ECO:0000256" key="12">
    <source>
        <dbReference type="ARBA" id="ARBA00041260"/>
    </source>
</evidence>
<evidence type="ECO:0000313" key="15">
    <source>
        <dbReference type="EMBL" id="MCS3921187.1"/>
    </source>
</evidence>
<evidence type="ECO:0000259" key="14">
    <source>
        <dbReference type="Pfam" id="PF00150"/>
    </source>
</evidence>
<keyword evidence="8" id="KW-0325">Glycoprotein</keyword>
<keyword evidence="2" id="KW-1003">Cell membrane</keyword>
<keyword evidence="5" id="KW-0735">Signal-anchor</keyword>
<comment type="similarity">
    <text evidence="13">Belongs to the glycosyl hydrolase 5 (cellulase A) family.</text>
</comment>
<evidence type="ECO:0000256" key="13">
    <source>
        <dbReference type="RuleBase" id="RU361153"/>
    </source>
</evidence>
<evidence type="ECO:0000256" key="3">
    <source>
        <dbReference type="ARBA" id="ARBA00022692"/>
    </source>
</evidence>
<keyword evidence="7" id="KW-0472">Membrane</keyword>
<organism evidence="15 16">
    <name type="scientific">Candidatus Fervidibacter sacchari</name>
    <dbReference type="NCBI Taxonomy" id="1448929"/>
    <lineage>
        <taxon>Bacteria</taxon>
        <taxon>Candidatus Fervidibacterota</taxon>
        <taxon>Candidatus Fervidibacter</taxon>
    </lineage>
</organism>
<evidence type="ECO:0000313" key="16">
    <source>
        <dbReference type="Proteomes" id="UP001204798"/>
    </source>
</evidence>
<sequence>MTNLGKLGAICAVVTVSVLIAFAGNKSAKVQQKSNDFSLPRLKVQGGVLTDERGKPVGLFGVNLFESHLGWAIEQDVTEMERNLKAIAACGFNAIRVPLNMSYIEPAPDVFPDDPRYEEIMRQHRLKPTFPQFLDALVRIAGELGLYVILEFHELPSDPWRYFAGGNEQLRKTGKHGGAISWMAKLTYRPDGTIERVELDWEKAFEHVPKALAWLAKQYKGNTAVAAIEVPWNEPVGGLANDENAYFRLVQACARAVKRVDPQRLVFMDVQDWGAGVNFLPPSSCWRVPEEVDALFPHFYFGMHCPNMPYEVALQIAAAHWVSWFLAWGKPVLVGEYGTAGLSWQSWLKRNEEVLMHRYQLFGERPNREAFWSDVVRACLEQWLKMGVQGVFYWAWWCGIPGQDIGQRTYSLTHGLEVLKEFAPKFRKPKATAADAKVAVVCDKGRRAPYGALQDLAAIAQILVAENATPYHVLFGEAILAERRWQHQLRRYEKIIVLADGLPDEVLTKVRLTVKRNSLFIVRQDEPQWRERLMEFLRK</sequence>
<evidence type="ECO:0000256" key="11">
    <source>
        <dbReference type="ARBA" id="ARBA00037126"/>
    </source>
</evidence>
<name>A0ABT2ET86_9BACT</name>
<dbReference type="Proteomes" id="UP001204798">
    <property type="component" value="Unassembled WGS sequence"/>
</dbReference>
<evidence type="ECO:0000256" key="4">
    <source>
        <dbReference type="ARBA" id="ARBA00022801"/>
    </source>
</evidence>
<dbReference type="InterPro" id="IPR050386">
    <property type="entry name" value="Glycosyl_hydrolase_5"/>
</dbReference>
<feature type="domain" description="Glycoside hydrolase family 5" evidence="14">
    <location>
        <begin position="51"/>
        <end position="344"/>
    </location>
</feature>
<evidence type="ECO:0000256" key="1">
    <source>
        <dbReference type="ARBA" id="ARBA00004401"/>
    </source>
</evidence>
<evidence type="ECO:0000256" key="2">
    <source>
        <dbReference type="ARBA" id="ARBA00022475"/>
    </source>
</evidence>
<dbReference type="Gene3D" id="3.20.20.80">
    <property type="entry name" value="Glycosidases"/>
    <property type="match status" value="1"/>
</dbReference>
<dbReference type="PANTHER" id="PTHR31297">
    <property type="entry name" value="GLUCAN ENDO-1,6-BETA-GLUCOSIDASE B"/>
    <property type="match status" value="1"/>
</dbReference>
<comment type="function">
    <text evidence="11">Glucosidase involved in the degradation of cellulosic biomass. Active on lichenan.</text>
</comment>
<dbReference type="Pfam" id="PF00150">
    <property type="entry name" value="Cellulase"/>
    <property type="match status" value="1"/>
</dbReference>
<evidence type="ECO:0000256" key="8">
    <source>
        <dbReference type="ARBA" id="ARBA00023180"/>
    </source>
</evidence>
<dbReference type="EMBL" id="JANUCP010000010">
    <property type="protein sequence ID" value="MCS3921187.1"/>
    <property type="molecule type" value="Genomic_DNA"/>
</dbReference>
<keyword evidence="10" id="KW-0961">Cell wall biogenesis/degradation</keyword>
<evidence type="ECO:0000256" key="5">
    <source>
        <dbReference type="ARBA" id="ARBA00022968"/>
    </source>
</evidence>
<evidence type="ECO:0000256" key="9">
    <source>
        <dbReference type="ARBA" id="ARBA00023295"/>
    </source>
</evidence>
<dbReference type="PANTHER" id="PTHR31297:SF34">
    <property type="entry name" value="GLUCAN 1,3-BETA-GLUCOSIDASE 2"/>
    <property type="match status" value="1"/>
</dbReference>
<protein>
    <recommendedName>
        <fullName evidence="12">Exo-1,3-beta-glucanase D</fullName>
    </recommendedName>
</protein>
<keyword evidence="4 13" id="KW-0378">Hydrolase</keyword>
<proteinExistence type="inferred from homology"/>